<dbReference type="Proteomes" id="UP000290545">
    <property type="component" value="Unassembled WGS sequence"/>
</dbReference>
<reference evidence="1 2" key="1">
    <citation type="submission" date="2019-01" db="EMBL/GenBank/DDBJ databases">
        <title>Filimonas sp. strain TTM-71.</title>
        <authorList>
            <person name="Chen W.-M."/>
        </authorList>
    </citation>
    <scope>NUCLEOTIDE SEQUENCE [LARGE SCALE GENOMIC DNA]</scope>
    <source>
        <strain evidence="1 2">TTM-71</strain>
    </source>
</reference>
<comment type="caution">
    <text evidence="1">The sequence shown here is derived from an EMBL/GenBank/DDBJ whole genome shotgun (WGS) entry which is preliminary data.</text>
</comment>
<evidence type="ECO:0000313" key="1">
    <source>
        <dbReference type="EMBL" id="RXK80594.1"/>
    </source>
</evidence>
<dbReference type="AlphaFoldDB" id="A0A4Q1CZ20"/>
<protein>
    <submittedName>
        <fullName evidence="1">Uncharacterized protein</fullName>
    </submittedName>
</protein>
<accession>A0A4Q1CZ20</accession>
<evidence type="ECO:0000313" key="2">
    <source>
        <dbReference type="Proteomes" id="UP000290545"/>
    </source>
</evidence>
<gene>
    <name evidence="1" type="ORF">ESB13_23455</name>
</gene>
<dbReference type="EMBL" id="SDHZ01000006">
    <property type="protein sequence ID" value="RXK80594.1"/>
    <property type="molecule type" value="Genomic_DNA"/>
</dbReference>
<keyword evidence="2" id="KW-1185">Reference proteome</keyword>
<proteinExistence type="predicted"/>
<organism evidence="1 2">
    <name type="scientific">Filimonas effusa</name>
    <dbReference type="NCBI Taxonomy" id="2508721"/>
    <lineage>
        <taxon>Bacteria</taxon>
        <taxon>Pseudomonadati</taxon>
        <taxon>Bacteroidota</taxon>
        <taxon>Chitinophagia</taxon>
        <taxon>Chitinophagales</taxon>
        <taxon>Chitinophagaceae</taxon>
        <taxon>Filimonas</taxon>
    </lineage>
</organism>
<sequence>MAKQQAKRQIYDCRGHFVVCFRVLVLFWGPGKRGYDDEFIVSMEAADVLYGRVGLLLKAAEEVYDKQINSWKLAAERDAAFPLSIAFVNTLLPAS</sequence>
<name>A0A4Q1CZ20_9BACT</name>
<dbReference type="RefSeq" id="WP_129006507.1">
    <property type="nucleotide sequence ID" value="NZ_SDHZ01000006.1"/>
</dbReference>